<comment type="caution">
    <text evidence="2">The sequence shown here is derived from an EMBL/GenBank/DDBJ whole genome shotgun (WGS) entry which is preliminary data.</text>
</comment>
<dbReference type="InterPro" id="IPR000182">
    <property type="entry name" value="GNAT_dom"/>
</dbReference>
<dbReference type="InterPro" id="IPR016181">
    <property type="entry name" value="Acyl_CoA_acyltransferase"/>
</dbReference>
<organism evidence="2 3">
    <name type="scientific">Nocardiopsis mangrovi</name>
    <dbReference type="NCBI Taxonomy" id="1179818"/>
    <lineage>
        <taxon>Bacteria</taxon>
        <taxon>Bacillati</taxon>
        <taxon>Actinomycetota</taxon>
        <taxon>Actinomycetes</taxon>
        <taxon>Streptosporangiales</taxon>
        <taxon>Nocardiopsidaceae</taxon>
        <taxon>Nocardiopsis</taxon>
    </lineage>
</organism>
<gene>
    <name evidence="2" type="ORF">ACFO4E_14365</name>
</gene>
<dbReference type="EC" id="2.3.-.-" evidence="2"/>
<dbReference type="SUPFAM" id="SSF55729">
    <property type="entry name" value="Acyl-CoA N-acyltransferases (Nat)"/>
    <property type="match status" value="1"/>
</dbReference>
<evidence type="ECO:0000259" key="1">
    <source>
        <dbReference type="PROSITE" id="PS51186"/>
    </source>
</evidence>
<dbReference type="GO" id="GO:0016746">
    <property type="term" value="F:acyltransferase activity"/>
    <property type="evidence" value="ECO:0007669"/>
    <property type="project" value="UniProtKB-KW"/>
</dbReference>
<dbReference type="PANTHER" id="PTHR43792:SF1">
    <property type="entry name" value="N-ACETYLTRANSFERASE DOMAIN-CONTAINING PROTEIN"/>
    <property type="match status" value="1"/>
</dbReference>
<dbReference type="RefSeq" id="WP_378574760.1">
    <property type="nucleotide sequence ID" value="NZ_JBHSFQ010000012.1"/>
</dbReference>
<dbReference type="PANTHER" id="PTHR43792">
    <property type="entry name" value="GNAT FAMILY, PUTATIVE (AFU_ORTHOLOGUE AFUA_3G00765)-RELATED-RELATED"/>
    <property type="match status" value="1"/>
</dbReference>
<evidence type="ECO:0000313" key="3">
    <source>
        <dbReference type="Proteomes" id="UP001595923"/>
    </source>
</evidence>
<dbReference type="PROSITE" id="PS51186">
    <property type="entry name" value="GNAT"/>
    <property type="match status" value="1"/>
</dbReference>
<sequence>MTIHTATERMLLRRFTPDDLGLLVELDSDPLVMHHINGGFPTPPEVVRDKVLPRILGYYERYERLGFWAAVDPARAEFLGWFHFRPPTTAPPGATGTAELGYRLRRAAWGRGYAAEGARALIRTGFTDPGLHRVTAITRATHSASRRVMEKSGLSFRRVAPDSGGDIVEYALDRTAWARRVDGHGARDTPATGP</sequence>
<keyword evidence="2" id="KW-0012">Acyltransferase</keyword>
<proteinExistence type="predicted"/>
<keyword evidence="3" id="KW-1185">Reference proteome</keyword>
<protein>
    <submittedName>
        <fullName evidence="2">GNAT family N-acetyltransferase</fullName>
        <ecNumber evidence="2">2.3.-.-</ecNumber>
    </submittedName>
</protein>
<dbReference type="Proteomes" id="UP001595923">
    <property type="component" value="Unassembled WGS sequence"/>
</dbReference>
<keyword evidence="2" id="KW-0808">Transferase</keyword>
<dbReference type="EMBL" id="JBHSFQ010000012">
    <property type="protein sequence ID" value="MFC4563045.1"/>
    <property type="molecule type" value="Genomic_DNA"/>
</dbReference>
<dbReference type="InterPro" id="IPR051531">
    <property type="entry name" value="N-acetyltransferase"/>
</dbReference>
<feature type="domain" description="N-acetyltransferase" evidence="1">
    <location>
        <begin position="10"/>
        <end position="175"/>
    </location>
</feature>
<evidence type="ECO:0000313" key="2">
    <source>
        <dbReference type="EMBL" id="MFC4563045.1"/>
    </source>
</evidence>
<name>A0ABV9DWA6_9ACTN</name>
<reference evidence="3" key="1">
    <citation type="journal article" date="2019" name="Int. J. Syst. Evol. Microbiol.">
        <title>The Global Catalogue of Microorganisms (GCM) 10K type strain sequencing project: providing services to taxonomists for standard genome sequencing and annotation.</title>
        <authorList>
            <consortium name="The Broad Institute Genomics Platform"/>
            <consortium name="The Broad Institute Genome Sequencing Center for Infectious Disease"/>
            <person name="Wu L."/>
            <person name="Ma J."/>
        </authorList>
    </citation>
    <scope>NUCLEOTIDE SEQUENCE [LARGE SCALE GENOMIC DNA]</scope>
    <source>
        <strain evidence="3">XZYJ18</strain>
    </source>
</reference>
<dbReference type="Gene3D" id="3.40.630.30">
    <property type="match status" value="1"/>
</dbReference>
<dbReference type="Pfam" id="PF13302">
    <property type="entry name" value="Acetyltransf_3"/>
    <property type="match status" value="1"/>
</dbReference>
<accession>A0ABV9DWA6</accession>